<dbReference type="Proteomes" id="UP001631969">
    <property type="component" value="Unassembled WGS sequence"/>
</dbReference>
<evidence type="ECO:0000313" key="1">
    <source>
        <dbReference type="EMBL" id="MFM9329324.1"/>
    </source>
</evidence>
<evidence type="ECO:0000313" key="2">
    <source>
        <dbReference type="Proteomes" id="UP001631969"/>
    </source>
</evidence>
<keyword evidence="1" id="KW-0378">Hydrolase</keyword>
<name>A0ACC7P136_9BACL</name>
<accession>A0ACC7P136</accession>
<keyword evidence="2" id="KW-1185">Reference proteome</keyword>
<protein>
    <submittedName>
        <fullName evidence="1">NUDIX hydrolase</fullName>
    </submittedName>
</protein>
<reference evidence="1" key="1">
    <citation type="submission" date="2024-12" db="EMBL/GenBank/DDBJ databases">
        <authorList>
            <person name="Wu N."/>
        </authorList>
    </citation>
    <scope>NUCLEOTIDE SEQUENCE</scope>
    <source>
        <strain evidence="1">P15</strain>
    </source>
</reference>
<gene>
    <name evidence="1" type="ORF">ACI1P1_13600</name>
</gene>
<proteinExistence type="predicted"/>
<sequence>MVVGKKAGCPVWDLPGGTLENGESDFECAIREAKEETGLEIVIIRKIGCYYRPLYQDIQHILVGRGVGGQQILNGPKTANMEWFTFNKLPLFIVPNRKAQILDYVRKKEPGDVGINDSKIIYFFRQLINKK</sequence>
<dbReference type="EMBL" id="JBJURJ010000008">
    <property type="protein sequence ID" value="MFM9329324.1"/>
    <property type="molecule type" value="Genomic_DNA"/>
</dbReference>
<organism evidence="1 2">
    <name type="scientific">Paenibacillus mesotrionivorans</name>
    <dbReference type="NCBI Taxonomy" id="3160968"/>
    <lineage>
        <taxon>Bacteria</taxon>
        <taxon>Bacillati</taxon>
        <taxon>Bacillota</taxon>
        <taxon>Bacilli</taxon>
        <taxon>Bacillales</taxon>
        <taxon>Paenibacillaceae</taxon>
        <taxon>Paenibacillus</taxon>
    </lineage>
</organism>
<comment type="caution">
    <text evidence="1">The sequence shown here is derived from an EMBL/GenBank/DDBJ whole genome shotgun (WGS) entry which is preliminary data.</text>
</comment>